<dbReference type="InterPro" id="IPR004143">
    <property type="entry name" value="BPL_LPL_catalytic"/>
</dbReference>
<dbReference type="STRING" id="1594731.WEOB_220"/>
<evidence type="ECO:0000256" key="10">
    <source>
        <dbReference type="PIRSR" id="PIRSR016262-3"/>
    </source>
</evidence>
<dbReference type="SUPFAM" id="SSF55681">
    <property type="entry name" value="Class II aaRS and biotin synthetases"/>
    <property type="match status" value="1"/>
</dbReference>
<gene>
    <name evidence="6 12" type="primary">lipB</name>
    <name evidence="12" type="ORF">WEOB_220</name>
</gene>
<dbReference type="PATRIC" id="fig|1594731.3.peg.205"/>
<keyword evidence="2 6" id="KW-0963">Cytoplasm</keyword>
<comment type="miscellaneous">
    <text evidence="6">In the reaction, the free carboxyl group of octanoic acid is attached via an amide linkage to the epsilon-amino group of a specific lysine residue of lipoyl domains of lipoate-dependent enzymes.</text>
</comment>
<feature type="active site" description="Acyl-thioester intermediate" evidence="6 8">
    <location>
        <position position="168"/>
    </location>
</feature>
<comment type="similarity">
    <text evidence="6 7">Belongs to the LipB family.</text>
</comment>
<name>A0A0H5BWV5_9ENTR</name>
<dbReference type="PANTHER" id="PTHR10993">
    <property type="entry name" value="OCTANOYLTRANSFERASE"/>
    <property type="match status" value="1"/>
</dbReference>
<dbReference type="UniPathway" id="UPA00538">
    <property type="reaction ID" value="UER00592"/>
</dbReference>
<dbReference type="GO" id="GO:0009249">
    <property type="term" value="P:protein lipoylation"/>
    <property type="evidence" value="ECO:0007669"/>
    <property type="project" value="InterPro"/>
</dbReference>
<dbReference type="PIRSF" id="PIRSF016262">
    <property type="entry name" value="LPLase"/>
    <property type="match status" value="1"/>
</dbReference>
<feature type="binding site" evidence="6 9">
    <location>
        <begin position="150"/>
        <end position="152"/>
    </location>
    <ligand>
        <name>substrate</name>
    </ligand>
</feature>
<evidence type="ECO:0000313" key="13">
    <source>
        <dbReference type="Proteomes" id="UP000242753"/>
    </source>
</evidence>
<keyword evidence="3 6" id="KW-0808">Transferase</keyword>
<proteinExistence type="inferred from homology"/>
<dbReference type="EMBL" id="LN774881">
    <property type="protein sequence ID" value="CEN32168.1"/>
    <property type="molecule type" value="Genomic_DNA"/>
</dbReference>
<dbReference type="InterPro" id="IPR020605">
    <property type="entry name" value="Octanoyltransferase_CS"/>
</dbReference>
<evidence type="ECO:0000256" key="1">
    <source>
        <dbReference type="ARBA" id="ARBA00004821"/>
    </source>
</evidence>
<dbReference type="RefSeq" id="WP_281264055.1">
    <property type="nucleotide sequence ID" value="NZ_LN774881.1"/>
</dbReference>
<evidence type="ECO:0000256" key="3">
    <source>
        <dbReference type="ARBA" id="ARBA00022679"/>
    </source>
</evidence>
<dbReference type="PROSITE" id="PS51733">
    <property type="entry name" value="BPL_LPL_CATALYTIC"/>
    <property type="match status" value="1"/>
</dbReference>
<dbReference type="KEGG" id="wca:WEOB_220"/>
<dbReference type="HAMAP" id="MF_00013">
    <property type="entry name" value="LipB"/>
    <property type="match status" value="1"/>
</dbReference>
<dbReference type="NCBIfam" id="NF010922">
    <property type="entry name" value="PRK14342.1"/>
    <property type="match status" value="1"/>
</dbReference>
<organism evidence="12 13">
    <name type="scientific">Candidatus Westeberhardia cardiocondylae</name>
    <dbReference type="NCBI Taxonomy" id="1594731"/>
    <lineage>
        <taxon>Bacteria</taxon>
        <taxon>Pseudomonadati</taxon>
        <taxon>Pseudomonadota</taxon>
        <taxon>Gammaproteobacteria</taxon>
        <taxon>Enterobacterales</taxon>
        <taxon>Enterobacteriaceae</taxon>
        <taxon>ant endosymbionts</taxon>
        <taxon>Candidatus Westeberhardia</taxon>
    </lineage>
</organism>
<dbReference type="Pfam" id="PF21948">
    <property type="entry name" value="LplA-B_cat"/>
    <property type="match status" value="1"/>
</dbReference>
<evidence type="ECO:0000256" key="7">
    <source>
        <dbReference type="PIRNR" id="PIRNR016262"/>
    </source>
</evidence>
<dbReference type="Proteomes" id="UP000242753">
    <property type="component" value="Chromosome I"/>
</dbReference>
<sequence>MLNFIIVRYLGLQPYEKILNAMNFFVDHRTSSDFDEIWLVQHPHVFTQGKNQKFNFPKVFNTIPIVQSNRGGGITYHGPGQQIIYILLNLRNQIFKISNLIVLLENIIITTLSYFSISSYSIINSPGVYVNKKKICSLGLRISNKYLSHGLSLNVNMDLTPFSYIDPCGYSGLRMTQMSNHSVVTEEKEVIPILLENLSRFLHVKCSDIKSWKEKKYKI</sequence>
<dbReference type="GO" id="GO:0033819">
    <property type="term" value="F:lipoyl(octanoyl) transferase activity"/>
    <property type="evidence" value="ECO:0007669"/>
    <property type="project" value="UniProtKB-EC"/>
</dbReference>
<feature type="binding site" evidence="6 9">
    <location>
        <begin position="137"/>
        <end position="139"/>
    </location>
    <ligand>
        <name>substrate</name>
    </ligand>
</feature>
<dbReference type="PROSITE" id="PS01313">
    <property type="entry name" value="LIPB"/>
    <property type="match status" value="1"/>
</dbReference>
<dbReference type="FunFam" id="3.30.930.10:FF:000020">
    <property type="entry name" value="Octanoyltransferase"/>
    <property type="match status" value="1"/>
</dbReference>
<protein>
    <recommendedName>
        <fullName evidence="6 7">Octanoyltransferase</fullName>
        <ecNumber evidence="6 7">2.3.1.181</ecNumber>
    </recommendedName>
    <alternativeName>
        <fullName evidence="6">Lipoate-protein ligase B</fullName>
    </alternativeName>
    <alternativeName>
        <fullName evidence="6">Lipoyl/octanoyl transferase</fullName>
    </alternativeName>
    <alternativeName>
        <fullName evidence="6">Octanoyl-[acyl-carrier-protein]-protein N-octanoyltransferase</fullName>
    </alternativeName>
</protein>
<dbReference type="NCBIfam" id="TIGR00214">
    <property type="entry name" value="lipB"/>
    <property type="match status" value="1"/>
</dbReference>
<evidence type="ECO:0000256" key="5">
    <source>
        <dbReference type="ARBA" id="ARBA00024732"/>
    </source>
</evidence>
<dbReference type="GO" id="GO:0005737">
    <property type="term" value="C:cytoplasm"/>
    <property type="evidence" value="ECO:0007669"/>
    <property type="project" value="UniProtKB-SubCell"/>
</dbReference>
<comment type="subcellular location">
    <subcellularLocation>
        <location evidence="6">Cytoplasm</location>
    </subcellularLocation>
</comment>
<evidence type="ECO:0000259" key="11">
    <source>
        <dbReference type="PROSITE" id="PS51733"/>
    </source>
</evidence>
<dbReference type="AlphaFoldDB" id="A0A0H5BWV5"/>
<comment type="pathway">
    <text evidence="1 6 7">Protein modification; protein lipoylation via endogenous pathway; protein N(6)-(lipoyl)lysine from octanoyl-[acyl-carrier-protein]: step 1/2.</text>
</comment>
<dbReference type="Gene3D" id="3.30.930.10">
    <property type="entry name" value="Bira Bifunctional Protein, Domain 2"/>
    <property type="match status" value="1"/>
</dbReference>
<evidence type="ECO:0000313" key="12">
    <source>
        <dbReference type="EMBL" id="CEN32168.1"/>
    </source>
</evidence>
<evidence type="ECO:0000256" key="8">
    <source>
        <dbReference type="PIRSR" id="PIRSR016262-1"/>
    </source>
</evidence>
<dbReference type="EC" id="2.3.1.181" evidence="6 7"/>
<comment type="function">
    <text evidence="5 6 7">Catalyzes the transfer of endogenously produced octanoic acid from octanoyl-acyl-carrier-protein onto the lipoyl domains of lipoate-dependent enzymes. Lipoyl-ACP can also act as a substrate although octanoyl-ACP is likely to be the physiological substrate.</text>
</comment>
<comment type="catalytic activity">
    <reaction evidence="6 7">
        <text>octanoyl-[ACP] + L-lysyl-[protein] = N(6)-octanoyl-L-lysyl-[protein] + holo-[ACP] + H(+)</text>
        <dbReference type="Rhea" id="RHEA:17665"/>
        <dbReference type="Rhea" id="RHEA-COMP:9636"/>
        <dbReference type="Rhea" id="RHEA-COMP:9685"/>
        <dbReference type="Rhea" id="RHEA-COMP:9752"/>
        <dbReference type="Rhea" id="RHEA-COMP:9928"/>
        <dbReference type="ChEBI" id="CHEBI:15378"/>
        <dbReference type="ChEBI" id="CHEBI:29969"/>
        <dbReference type="ChEBI" id="CHEBI:64479"/>
        <dbReference type="ChEBI" id="CHEBI:78463"/>
        <dbReference type="ChEBI" id="CHEBI:78809"/>
        <dbReference type="EC" id="2.3.1.181"/>
    </reaction>
</comment>
<evidence type="ECO:0000256" key="2">
    <source>
        <dbReference type="ARBA" id="ARBA00022490"/>
    </source>
</evidence>
<dbReference type="InterPro" id="IPR000544">
    <property type="entry name" value="Octanoyltransferase"/>
</dbReference>
<feature type="domain" description="BPL/LPL catalytic" evidence="11">
    <location>
        <begin position="31"/>
        <end position="206"/>
    </location>
</feature>
<accession>A0A0H5BWV5</accession>
<dbReference type="PANTHER" id="PTHR10993:SF7">
    <property type="entry name" value="LIPOYLTRANSFERASE 2, MITOCHONDRIAL-RELATED"/>
    <property type="match status" value="1"/>
</dbReference>
<keyword evidence="13" id="KW-1185">Reference proteome</keyword>
<dbReference type="InterPro" id="IPR045864">
    <property type="entry name" value="aa-tRNA-synth_II/BPL/LPL"/>
</dbReference>
<evidence type="ECO:0000256" key="9">
    <source>
        <dbReference type="PIRSR" id="PIRSR016262-2"/>
    </source>
</evidence>
<evidence type="ECO:0000256" key="6">
    <source>
        <dbReference type="HAMAP-Rule" id="MF_00013"/>
    </source>
</evidence>
<evidence type="ECO:0000256" key="4">
    <source>
        <dbReference type="ARBA" id="ARBA00023315"/>
    </source>
</evidence>
<dbReference type="CDD" id="cd16444">
    <property type="entry name" value="LipB"/>
    <property type="match status" value="1"/>
</dbReference>
<keyword evidence="4 6" id="KW-0012">Acyltransferase</keyword>
<feature type="binding site" evidence="6 9">
    <location>
        <begin position="70"/>
        <end position="77"/>
    </location>
    <ligand>
        <name>substrate</name>
    </ligand>
</feature>
<reference evidence="13" key="1">
    <citation type="submission" date="2015-01" db="EMBL/GenBank/DDBJ databases">
        <authorList>
            <person name="Manzano-Marin A."/>
            <person name="Manzano-Marin A."/>
        </authorList>
    </citation>
    <scope>NUCLEOTIDE SEQUENCE [LARGE SCALE GENOMIC DNA]</scope>
    <source>
        <strain evidence="13">obscurior</strain>
    </source>
</reference>
<feature type="site" description="Lowers pKa of active site Cys" evidence="6 10">
    <location>
        <position position="134"/>
    </location>
</feature>